<dbReference type="PANTHER" id="PTHR22916">
    <property type="entry name" value="GLYCOSYLTRANSFERASE"/>
    <property type="match status" value="1"/>
</dbReference>
<dbReference type="InterPro" id="IPR001173">
    <property type="entry name" value="Glyco_trans_2-like"/>
</dbReference>
<sequence>MDFSISFVITNYNRGNMLVELVDSIVQQNLTCEFEIIIVDDSSFKRKTKKSLEFIVRKYADVTKLIINKCNLGVQKSRNIGLNLCKFKYIQVLDSDDRLTVEKGSKTPYILNAIEFLHSNPNYAFCYSAVQMFGEFEGLTIGSYPISERDALNKHHIQTSIVFRKADLSDCSEHYHSEIRKWQDWSFGVSILNNRYKKNLQNRIKYFPEANFMYRIHSADDRISNYQISEFDMTLITITNNIEIFSSYYPELDAHEIAKLVVSNKPCRLLDLLHMARYSLTQAYNVAQERGYVLESNTLSCEVP</sequence>
<dbReference type="CDD" id="cd00761">
    <property type="entry name" value="Glyco_tranf_GTA_type"/>
    <property type="match status" value="1"/>
</dbReference>
<feature type="domain" description="Glycosyltransferase 2-like" evidence="1">
    <location>
        <begin position="6"/>
        <end position="101"/>
    </location>
</feature>
<dbReference type="AlphaFoldDB" id="A0A4R3HU09"/>
<evidence type="ECO:0000313" key="2">
    <source>
        <dbReference type="EMBL" id="TCS36696.1"/>
    </source>
</evidence>
<keyword evidence="3" id="KW-1185">Reference proteome</keyword>
<name>A0A4R3HU09_9GAMM</name>
<keyword evidence="2" id="KW-0808">Transferase</keyword>
<reference evidence="2 3" key="1">
    <citation type="submission" date="2019-03" db="EMBL/GenBank/DDBJ databases">
        <title>Genomic Encyclopedia of Archaeal and Bacterial Type Strains, Phase II (KMG-II): from individual species to whole genera.</title>
        <authorList>
            <person name="Goeker M."/>
        </authorList>
    </citation>
    <scope>NUCLEOTIDE SEQUENCE [LARGE SCALE GENOMIC DNA]</scope>
    <source>
        <strain evidence="2 3">DSM 15388</strain>
    </source>
</reference>
<protein>
    <submittedName>
        <fullName evidence="2">Glycosyl transferase family 2</fullName>
    </submittedName>
</protein>
<dbReference type="EMBL" id="SLZR01000023">
    <property type="protein sequence ID" value="TCS36696.1"/>
    <property type="molecule type" value="Genomic_DNA"/>
</dbReference>
<dbReference type="OrthoDB" id="9801954at2"/>
<comment type="caution">
    <text evidence="2">The sequence shown here is derived from an EMBL/GenBank/DDBJ whole genome shotgun (WGS) entry which is preliminary data.</text>
</comment>
<dbReference type="PANTHER" id="PTHR22916:SF3">
    <property type="entry name" value="UDP-GLCNAC:BETAGAL BETA-1,3-N-ACETYLGLUCOSAMINYLTRANSFERASE-LIKE PROTEIN 1"/>
    <property type="match status" value="1"/>
</dbReference>
<dbReference type="GO" id="GO:0016758">
    <property type="term" value="F:hexosyltransferase activity"/>
    <property type="evidence" value="ECO:0007669"/>
    <property type="project" value="UniProtKB-ARBA"/>
</dbReference>
<proteinExistence type="predicted"/>
<evidence type="ECO:0000259" key="1">
    <source>
        <dbReference type="Pfam" id="PF00535"/>
    </source>
</evidence>
<dbReference type="SUPFAM" id="SSF53448">
    <property type="entry name" value="Nucleotide-diphospho-sugar transferases"/>
    <property type="match status" value="1"/>
</dbReference>
<organism evidence="2 3">
    <name type="scientific">Reinekea marinisedimentorum</name>
    <dbReference type="NCBI Taxonomy" id="230495"/>
    <lineage>
        <taxon>Bacteria</taxon>
        <taxon>Pseudomonadati</taxon>
        <taxon>Pseudomonadota</taxon>
        <taxon>Gammaproteobacteria</taxon>
        <taxon>Oceanospirillales</taxon>
        <taxon>Saccharospirillaceae</taxon>
        <taxon>Reinekea</taxon>
    </lineage>
</organism>
<dbReference type="Pfam" id="PF00535">
    <property type="entry name" value="Glycos_transf_2"/>
    <property type="match status" value="1"/>
</dbReference>
<dbReference type="InterPro" id="IPR029044">
    <property type="entry name" value="Nucleotide-diphossugar_trans"/>
</dbReference>
<dbReference type="Proteomes" id="UP000295793">
    <property type="component" value="Unassembled WGS sequence"/>
</dbReference>
<dbReference type="RefSeq" id="WP_132703731.1">
    <property type="nucleotide sequence ID" value="NZ_SLZR01000023.1"/>
</dbReference>
<accession>A0A4R3HU09</accession>
<evidence type="ECO:0000313" key="3">
    <source>
        <dbReference type="Proteomes" id="UP000295793"/>
    </source>
</evidence>
<gene>
    <name evidence="2" type="ORF">BCF53_12318</name>
</gene>
<dbReference type="Gene3D" id="3.90.550.10">
    <property type="entry name" value="Spore Coat Polysaccharide Biosynthesis Protein SpsA, Chain A"/>
    <property type="match status" value="1"/>
</dbReference>